<organism evidence="1">
    <name type="scientific">Rosellinia necatrix</name>
    <name type="common">White root-rot fungus</name>
    <dbReference type="NCBI Taxonomy" id="77044"/>
    <lineage>
        <taxon>Eukaryota</taxon>
        <taxon>Fungi</taxon>
        <taxon>Dikarya</taxon>
        <taxon>Ascomycota</taxon>
        <taxon>Pezizomycotina</taxon>
        <taxon>Sordariomycetes</taxon>
        <taxon>Xylariomycetidae</taxon>
        <taxon>Xylariales</taxon>
        <taxon>Xylariaceae</taxon>
        <taxon>Rosellinia</taxon>
    </lineage>
</organism>
<sequence>MGMALTTTEVEHYFVRDGAGAVVGDTRATATLFLLWLHNCHVHRLGNMSKLLDDHNPGCETAYVCEAYVCEGRQWMRADGGGVGWIGGRPTTEAPK</sequence>
<dbReference type="EMBL" id="DF977447">
    <property type="protein sequence ID" value="GAW25155.1"/>
    <property type="molecule type" value="Genomic_DNA"/>
</dbReference>
<keyword evidence="2" id="KW-1185">Reference proteome</keyword>
<dbReference type="AlphaFoldDB" id="A0A1S8A5I6"/>
<evidence type="ECO:0000313" key="2">
    <source>
        <dbReference type="Proteomes" id="UP000054516"/>
    </source>
</evidence>
<evidence type="ECO:0000313" key="1">
    <source>
        <dbReference type="EMBL" id="GAW25155.1"/>
    </source>
</evidence>
<proteinExistence type="predicted"/>
<gene>
    <name evidence="1" type="ORF">SAMD00023353_0201830</name>
</gene>
<reference evidence="1" key="1">
    <citation type="submission" date="2016-03" db="EMBL/GenBank/DDBJ databases">
        <title>Draft genome sequence of Rosellinia necatrix.</title>
        <authorList>
            <person name="Kanematsu S."/>
        </authorList>
    </citation>
    <scope>NUCLEOTIDE SEQUENCE [LARGE SCALE GENOMIC DNA]</scope>
    <source>
        <strain evidence="1">W97</strain>
    </source>
</reference>
<name>A0A1S8A5I6_ROSNE</name>
<accession>A0A1S8A5I6</accession>
<dbReference type="Proteomes" id="UP000054516">
    <property type="component" value="Unassembled WGS sequence"/>
</dbReference>
<protein>
    <submittedName>
        <fullName evidence="1">Uncharacterized protein</fullName>
    </submittedName>
</protein>